<accession>A0A830HIY4</accession>
<feature type="compositionally biased region" description="Basic and acidic residues" evidence="1">
    <location>
        <begin position="715"/>
        <end position="729"/>
    </location>
</feature>
<evidence type="ECO:0000256" key="2">
    <source>
        <dbReference type="SAM" id="Phobius"/>
    </source>
</evidence>
<proteinExistence type="predicted"/>
<dbReference type="EMBL" id="BNJQ01000011">
    <property type="protein sequence ID" value="GHP05780.1"/>
    <property type="molecule type" value="Genomic_DNA"/>
</dbReference>
<feature type="transmembrane region" description="Helical" evidence="2">
    <location>
        <begin position="63"/>
        <end position="85"/>
    </location>
</feature>
<name>A0A830HIY4_9CHLO</name>
<dbReference type="AlphaFoldDB" id="A0A830HIY4"/>
<gene>
    <name evidence="3" type="ORF">PPROV_000452900</name>
</gene>
<dbReference type="Proteomes" id="UP000660262">
    <property type="component" value="Unassembled WGS sequence"/>
</dbReference>
<feature type="region of interest" description="Disordered" evidence="1">
    <location>
        <begin position="715"/>
        <end position="738"/>
    </location>
</feature>
<keyword evidence="2" id="KW-0812">Transmembrane</keyword>
<organism evidence="3 4">
    <name type="scientific">Pycnococcus provasolii</name>
    <dbReference type="NCBI Taxonomy" id="41880"/>
    <lineage>
        <taxon>Eukaryota</taxon>
        <taxon>Viridiplantae</taxon>
        <taxon>Chlorophyta</taxon>
        <taxon>Pseudoscourfieldiophyceae</taxon>
        <taxon>Pseudoscourfieldiales</taxon>
        <taxon>Pycnococcaceae</taxon>
        <taxon>Pycnococcus</taxon>
    </lineage>
</organism>
<keyword evidence="2" id="KW-0472">Membrane</keyword>
<evidence type="ECO:0000313" key="4">
    <source>
        <dbReference type="Proteomes" id="UP000660262"/>
    </source>
</evidence>
<sequence length="754" mass="83790">MSERDAYLALLDKVDVMSTLNGWYLVLQVPILLGIAANIVRHIVGLPTLYPYMRTLQRGIPDFLTLIGTTVLCTTLHAYALHLLIGYRTGMFRSARRAVESLSAYTIGDVSGLLYQTNTGTDQNVIVEQVEQVVVALVHIIYPLITVFVLMHFVVAILLDFFVEERHRRLAKDQLQSRRETADQKLARRAMRTYGHFDWARDMVSAILYSLTLNNTAAFMFSSNVKWMDPRRRLRGFAYSTQQQSGGGGTSTTMSSKEEGIVLLGWMHNNNSNGINTTAQQASSGGGGENPTFGGEKETPQMQKYVRALIDSRKTVAVAMSANAKSPSSNITAMERWRRVRELVRQVWLAEHMLGAIVKQQLVGSRGGLTEGGDSKTKDRTMATRLTSGGHVRTKGLQNDTARYLRMNQADRQELIVPVIGMIGPTALAEVLHGLHDLAIRLTSETAHRRTLSIKDADYYSHEPGTFTINLELVQNNNEPDDDEANNDAIDGGLAFKVGVEDPADNALKPSPSKFYDDDSDLVAVTEMQNLLYRFASENERARLASKTEHLSEAKFRDITQVACLSLSRRVVHDLGWRAGTEFNRLSGDALVDAVLRRARDTSKGMAAVISDMMGSSAALPQVVQMVRDNEGTRARRPQQRRSSSIFRLPAGLSSKLLSMRRGDIVESTWRLGTSAVQVVTEVPWRMSGVLLKVLCGGEAPPLVKGNSEHIDWDETSRNGDTLRRDRKDARRIRQAGRSASRKRMINDILMGGD</sequence>
<keyword evidence="2" id="KW-1133">Transmembrane helix</keyword>
<evidence type="ECO:0000256" key="1">
    <source>
        <dbReference type="SAM" id="MobiDB-lite"/>
    </source>
</evidence>
<reference evidence="3" key="1">
    <citation type="submission" date="2020-10" db="EMBL/GenBank/DDBJ databases">
        <title>Unveiling of a novel bifunctional photoreceptor, Dualchrome1, isolated from a cosmopolitan green alga.</title>
        <authorList>
            <person name="Suzuki S."/>
            <person name="Kawachi M."/>
        </authorList>
    </citation>
    <scope>NUCLEOTIDE SEQUENCE</scope>
    <source>
        <strain evidence="3">NIES 2893</strain>
    </source>
</reference>
<feature type="transmembrane region" description="Helical" evidence="2">
    <location>
        <begin position="140"/>
        <end position="163"/>
    </location>
</feature>
<comment type="caution">
    <text evidence="3">The sequence shown here is derived from an EMBL/GenBank/DDBJ whole genome shotgun (WGS) entry which is preliminary data.</text>
</comment>
<keyword evidence="4" id="KW-1185">Reference proteome</keyword>
<feature type="transmembrane region" description="Helical" evidence="2">
    <location>
        <begin position="20"/>
        <end position="43"/>
    </location>
</feature>
<evidence type="ECO:0000313" key="3">
    <source>
        <dbReference type="EMBL" id="GHP05780.1"/>
    </source>
</evidence>
<protein>
    <submittedName>
        <fullName evidence="3">Uncharacterized protein</fullName>
    </submittedName>
</protein>